<name>A0A2R5GHY3_9STRA</name>
<protein>
    <recommendedName>
        <fullName evidence="2">F-box domain-containing protein</fullName>
    </recommendedName>
</protein>
<evidence type="ECO:0000313" key="4">
    <source>
        <dbReference type="Proteomes" id="UP000241890"/>
    </source>
</evidence>
<accession>A0A2R5GHY3</accession>
<dbReference type="Pfam" id="PF12937">
    <property type="entry name" value="F-box-like"/>
    <property type="match status" value="1"/>
</dbReference>
<feature type="region of interest" description="Disordered" evidence="1">
    <location>
        <begin position="180"/>
        <end position="214"/>
    </location>
</feature>
<dbReference type="InterPro" id="IPR036047">
    <property type="entry name" value="F-box-like_dom_sf"/>
</dbReference>
<dbReference type="InParanoid" id="A0A2R5GHY3"/>
<dbReference type="SMART" id="SM00256">
    <property type="entry name" value="FBOX"/>
    <property type="match status" value="1"/>
</dbReference>
<comment type="caution">
    <text evidence="3">The sequence shown here is derived from an EMBL/GenBank/DDBJ whole genome shotgun (WGS) entry which is preliminary data.</text>
</comment>
<feature type="compositionally biased region" description="Low complexity" evidence="1">
    <location>
        <begin position="1031"/>
        <end position="1051"/>
    </location>
</feature>
<dbReference type="SUPFAM" id="SSF81383">
    <property type="entry name" value="F-box domain"/>
    <property type="match status" value="1"/>
</dbReference>
<feature type="region of interest" description="Disordered" evidence="1">
    <location>
        <begin position="1031"/>
        <end position="1060"/>
    </location>
</feature>
<keyword evidence="4" id="KW-1185">Reference proteome</keyword>
<dbReference type="AlphaFoldDB" id="A0A2R5GHY3"/>
<feature type="region of interest" description="Disordered" evidence="1">
    <location>
        <begin position="526"/>
        <end position="550"/>
    </location>
</feature>
<feature type="domain" description="F-box" evidence="2">
    <location>
        <begin position="220"/>
        <end position="260"/>
    </location>
</feature>
<proteinExistence type="predicted"/>
<feature type="region of interest" description="Disordered" evidence="1">
    <location>
        <begin position="130"/>
        <end position="153"/>
    </location>
</feature>
<dbReference type="EMBL" id="BEYU01000031">
    <property type="protein sequence ID" value="GBG27484.1"/>
    <property type="molecule type" value="Genomic_DNA"/>
</dbReference>
<gene>
    <name evidence="3" type="ORF">FCC1311_037062</name>
</gene>
<feature type="compositionally biased region" description="Polar residues" evidence="1">
    <location>
        <begin position="130"/>
        <end position="139"/>
    </location>
</feature>
<evidence type="ECO:0000256" key="1">
    <source>
        <dbReference type="SAM" id="MobiDB-lite"/>
    </source>
</evidence>
<sequence length="1103" mass="122215">MQAARTLILRDVKELKVPEDVQLDEVADTAGLCWRVRITLRDDDNTTVESDLLLRFSRRHPHEPPRIFVPWRNSTPRPKFELEWAKSAQFHELQEVFVRAFAQDSWVPITSVGNVIDELLRTVREVPVTSQTGENQLPSPSLHPDAPPTERLAASTPAMGTHANFNNDAAHTGQVHMRALEPPNRANGRGTPTESSMMLRSYGRRNRRDRRSDRLGPSLLTEEILSYVLVYLPVRDIGRLATTSQAFADICDSEVLWARLYFLQPPISDTLSAWGGGLGPSRVWVGPGKWEWDGARAAYKRAVELARALPAASLLTASYDSLEEDTAQVLNAIVKLRILCSPPSDVPSLLDFDMRNAGTVMSGVTDAVLTRRIREGAEYLRVTSQSLRTDPNPHNATRLENLVQMANRLETRRVSTVSQVAARLANEVSPVKSLTIPEMNELSAQLALSQLQQDDVNRQREIDSKQNVDQAVAAVAKARIAYRRTRDISQEQRNLQRAMRMNGMRSHNRRRMFNLQASHGNRAQIPEAPPLASRFNPHTTAFPPRADRENNINFAELRTNDVDEGNNIAAALFPGFAARTHLARDAALGQGAEAQGDPPLQWMLAPPRHGLAGDAAAPHLLEHADPRNEETEQDHPPSLLAVRDLLARNMSRIYRVGDTHVAFVLSMALKKLTLQARLLKRYLSGSTTPVEELVLGSLVRMKIGASFMSNLSHGSRVDIKDSRGDWYAGRLARRSRDHPTGEFPASASSQWVVCFDGYSAKWDEVVPNHMSALERLAPLRTHTLTDQAPAGFTTTSRPEVLTRSVLLRKTKRQRRAIVEGLQNAAFVLSPTARGSGAQAGGIAPTSLNSSQLSAAVQRSRRRPDIAYADNQAFTIKLCALGRPLIYFCTDRSQPLSEIVEEYLRVTASFNATSARSSVARGALVVRLNNRESFDTNLALRYFQAGIFGDPEDLDTPGFSEDARSRGQAQLQRYMDVEHNLLTHVEQVFALYEHVLFSNSAHHIEAQMTMADDHLGLLHEADDRVLHSFAQAARPSSATDASSRTSAAGTTAEGEDASPSLSFADAAREIETLFGDDVQILDTTRSAFELGLDSDTLLDVVPFF</sequence>
<evidence type="ECO:0000259" key="2">
    <source>
        <dbReference type="SMART" id="SM00256"/>
    </source>
</evidence>
<organism evidence="3 4">
    <name type="scientific">Hondaea fermentalgiana</name>
    <dbReference type="NCBI Taxonomy" id="2315210"/>
    <lineage>
        <taxon>Eukaryota</taxon>
        <taxon>Sar</taxon>
        <taxon>Stramenopiles</taxon>
        <taxon>Bigyra</taxon>
        <taxon>Labyrinthulomycetes</taxon>
        <taxon>Thraustochytrida</taxon>
        <taxon>Thraustochytriidae</taxon>
        <taxon>Hondaea</taxon>
    </lineage>
</organism>
<reference evidence="3 4" key="1">
    <citation type="submission" date="2017-12" db="EMBL/GenBank/DDBJ databases">
        <title>Sequencing, de novo assembly and annotation of complete genome of a new Thraustochytrid species, strain FCC1311.</title>
        <authorList>
            <person name="Sedici K."/>
            <person name="Godart F."/>
            <person name="Aiese Cigliano R."/>
            <person name="Sanseverino W."/>
            <person name="Barakat M."/>
            <person name="Ortet P."/>
            <person name="Marechal E."/>
            <person name="Cagnac O."/>
            <person name="Amato A."/>
        </authorList>
    </citation>
    <scope>NUCLEOTIDE SEQUENCE [LARGE SCALE GENOMIC DNA]</scope>
</reference>
<dbReference type="Proteomes" id="UP000241890">
    <property type="component" value="Unassembled WGS sequence"/>
</dbReference>
<evidence type="ECO:0000313" key="3">
    <source>
        <dbReference type="EMBL" id="GBG27484.1"/>
    </source>
</evidence>
<dbReference type="InterPro" id="IPR001810">
    <property type="entry name" value="F-box_dom"/>
</dbReference>
<dbReference type="Gene3D" id="1.20.1280.50">
    <property type="match status" value="1"/>
</dbReference>